<evidence type="ECO:0000256" key="1">
    <source>
        <dbReference type="ARBA" id="ARBA00001947"/>
    </source>
</evidence>
<dbReference type="InterPro" id="IPR036866">
    <property type="entry name" value="RibonucZ/Hydroxyglut_hydro"/>
</dbReference>
<name>A0A5M4AXE2_9BACT</name>
<dbReference type="Gene3D" id="3.60.15.10">
    <property type="entry name" value="Ribonuclease Z/Hydroxyacylglutathione hydrolase-like"/>
    <property type="match status" value="1"/>
</dbReference>
<dbReference type="SUPFAM" id="SSF56281">
    <property type="entry name" value="Metallo-hydrolase/oxidoreductase"/>
    <property type="match status" value="1"/>
</dbReference>
<dbReference type="GO" id="GO:0016787">
    <property type="term" value="F:hydrolase activity"/>
    <property type="evidence" value="ECO:0007669"/>
    <property type="project" value="UniProtKB-KW"/>
</dbReference>
<keyword evidence="4" id="KW-0862">Zinc</keyword>
<dbReference type="RefSeq" id="WP_025863236.1">
    <property type="nucleotide sequence ID" value="NZ_BLAX01000001.1"/>
</dbReference>
<comment type="caution">
    <text evidence="6">The sequence shown here is derived from an EMBL/GenBank/DDBJ whole genome shotgun (WGS) entry which is preliminary data.</text>
</comment>
<dbReference type="InterPro" id="IPR001279">
    <property type="entry name" value="Metallo-B-lactamas"/>
</dbReference>
<dbReference type="Pfam" id="PF00753">
    <property type="entry name" value="Lactamase_B"/>
    <property type="match status" value="1"/>
</dbReference>
<evidence type="ECO:0000256" key="4">
    <source>
        <dbReference type="ARBA" id="ARBA00022833"/>
    </source>
</evidence>
<dbReference type="PANTHER" id="PTHR46233">
    <property type="entry name" value="HYDROXYACYLGLUTATHIONE HYDROLASE GLOC"/>
    <property type="match status" value="1"/>
</dbReference>
<dbReference type="InterPro" id="IPR051453">
    <property type="entry name" value="MBL_Glyoxalase_II"/>
</dbReference>
<evidence type="ECO:0000256" key="2">
    <source>
        <dbReference type="ARBA" id="ARBA00022723"/>
    </source>
</evidence>
<evidence type="ECO:0000313" key="6">
    <source>
        <dbReference type="EMBL" id="GET32281.1"/>
    </source>
</evidence>
<dbReference type="CDD" id="cd06262">
    <property type="entry name" value="metallo-hydrolase-like_MBL-fold"/>
    <property type="match status" value="1"/>
</dbReference>
<reference evidence="6 7" key="1">
    <citation type="submission" date="2019-10" db="EMBL/GenBank/DDBJ databases">
        <title>Prolixibacter strains distinguished by the presence of nitrate reductase genes were adept at nitrate-dependent anaerobic corrosion of metallic iron and carbon steel.</title>
        <authorList>
            <person name="Iino T."/>
            <person name="Shono N."/>
            <person name="Ito K."/>
            <person name="Nakamura R."/>
            <person name="Sueoka K."/>
            <person name="Harayama S."/>
            <person name="Ohkuma M."/>
        </authorList>
    </citation>
    <scope>NUCLEOTIDE SEQUENCE [LARGE SCALE GENOMIC DNA]</scope>
    <source>
        <strain evidence="6 7">JCM 13498</strain>
    </source>
</reference>
<dbReference type="Proteomes" id="UP000391834">
    <property type="component" value="Unassembled WGS sequence"/>
</dbReference>
<evidence type="ECO:0000259" key="5">
    <source>
        <dbReference type="SMART" id="SM00849"/>
    </source>
</evidence>
<evidence type="ECO:0000256" key="3">
    <source>
        <dbReference type="ARBA" id="ARBA00022801"/>
    </source>
</evidence>
<dbReference type="SMART" id="SM00849">
    <property type="entry name" value="Lactamase_B"/>
    <property type="match status" value="1"/>
</dbReference>
<protein>
    <submittedName>
        <fullName evidence="6">MBL fold hydrolase</fullName>
    </submittedName>
</protein>
<keyword evidence="3 6" id="KW-0378">Hydrolase</keyword>
<keyword evidence="7" id="KW-1185">Reference proteome</keyword>
<dbReference type="EMBL" id="BLAX01000001">
    <property type="protein sequence ID" value="GET32281.1"/>
    <property type="molecule type" value="Genomic_DNA"/>
</dbReference>
<feature type="domain" description="Metallo-beta-lactamase" evidence="5">
    <location>
        <begin position="13"/>
        <end position="195"/>
    </location>
</feature>
<comment type="cofactor">
    <cofactor evidence="1">
        <name>Zn(2+)</name>
        <dbReference type="ChEBI" id="CHEBI:29105"/>
    </cofactor>
</comment>
<evidence type="ECO:0000313" key="7">
    <source>
        <dbReference type="Proteomes" id="UP000391834"/>
    </source>
</evidence>
<gene>
    <name evidence="6" type="ORF">PbJCM13498_11440</name>
</gene>
<dbReference type="AlphaFoldDB" id="A0A5M4AXE2"/>
<dbReference type="GO" id="GO:0046872">
    <property type="term" value="F:metal ion binding"/>
    <property type="evidence" value="ECO:0007669"/>
    <property type="project" value="UniProtKB-KW"/>
</dbReference>
<sequence length="212" mass="22895">MMEIRKFTFNPVAVNTYVIWDETGECAIIDAGCSNPSEEAALAGFIEEKGLKPVKLLNTHGHFDHVIGNGFAARKWDLEVEMHQGDDALVSSAKEQGGMFGIAMHQPPKPAKFFDEGDEITFGNTTLEVIHVPGHSPGGVAFHNAEERVLIAGDILFYGSIGRTDLPGGEHESLISGIKSKLVVLDPATKVFSGHGPETTIGDEIKNNPFLQ</sequence>
<dbReference type="PANTHER" id="PTHR46233:SF3">
    <property type="entry name" value="HYDROXYACYLGLUTATHIONE HYDROLASE GLOC"/>
    <property type="match status" value="1"/>
</dbReference>
<dbReference type="OrthoDB" id="9802248at2"/>
<organism evidence="6 7">
    <name type="scientific">Prolixibacter bellariivorans</name>
    <dbReference type="NCBI Taxonomy" id="314319"/>
    <lineage>
        <taxon>Bacteria</taxon>
        <taxon>Pseudomonadati</taxon>
        <taxon>Bacteroidota</taxon>
        <taxon>Bacteroidia</taxon>
        <taxon>Marinilabiliales</taxon>
        <taxon>Prolixibacteraceae</taxon>
        <taxon>Prolixibacter</taxon>
    </lineage>
</organism>
<proteinExistence type="predicted"/>
<accession>A0A5M4AXE2</accession>
<keyword evidence="2" id="KW-0479">Metal-binding</keyword>